<dbReference type="AlphaFoldDB" id="A0A3N5ZAG8"/>
<dbReference type="PANTHER" id="PTHR46211">
    <property type="entry name" value="GLYCEROPHOSPHORYL DIESTER PHOSPHODIESTERASE"/>
    <property type="match status" value="1"/>
</dbReference>
<dbReference type="PROSITE" id="PS51704">
    <property type="entry name" value="GP_PDE"/>
    <property type="match status" value="1"/>
</dbReference>
<reference evidence="2 3" key="1">
    <citation type="submission" date="2018-11" db="EMBL/GenBank/DDBJ databases">
        <authorList>
            <person name="Ye M.-Q."/>
            <person name="Du Z.-J."/>
        </authorList>
    </citation>
    <scope>NUCLEOTIDE SEQUENCE [LARGE SCALE GENOMIC DNA]</scope>
    <source>
        <strain evidence="2 3">U0105</strain>
    </source>
</reference>
<dbReference type="InterPro" id="IPR017946">
    <property type="entry name" value="PLC-like_Pdiesterase_TIM-brl"/>
</dbReference>
<dbReference type="GO" id="GO:0006629">
    <property type="term" value="P:lipid metabolic process"/>
    <property type="evidence" value="ECO:0007669"/>
    <property type="project" value="InterPro"/>
</dbReference>
<accession>A0A3N5ZAG8</accession>
<name>A0A3N5ZAG8_9ALTE</name>
<dbReference type="EMBL" id="RPOK01000003">
    <property type="protein sequence ID" value="RPJ66448.1"/>
    <property type="molecule type" value="Genomic_DNA"/>
</dbReference>
<dbReference type="InterPro" id="IPR030395">
    <property type="entry name" value="GP_PDE_dom"/>
</dbReference>
<dbReference type="SUPFAM" id="SSF51695">
    <property type="entry name" value="PLC-like phosphodiesterases"/>
    <property type="match status" value="1"/>
</dbReference>
<comment type="caution">
    <text evidence="2">The sequence shown here is derived from an EMBL/GenBank/DDBJ whole genome shotgun (WGS) entry which is preliminary data.</text>
</comment>
<evidence type="ECO:0000259" key="1">
    <source>
        <dbReference type="PROSITE" id="PS51704"/>
    </source>
</evidence>
<protein>
    <recommendedName>
        <fullName evidence="1">GP-PDE domain-containing protein</fullName>
    </recommendedName>
</protein>
<dbReference type="OrthoDB" id="9795622at2"/>
<gene>
    <name evidence="2" type="ORF">DRW07_10155</name>
</gene>
<sequence length="611" mass="69880">MKYTRWFRRRNEANEIPTELLSHIGVWGLDGTPLRIVTQQHITELQIVLKSESKAFLNLRSIAVIADDGTNIIDSEHVQSAVISSSFHDDSNKETCILNRLSKRAMIHSKFEYQPYINITFKAPVYVKDIVLYNRTGKGGLRSRELEILATYQSEELLRFSFFERLKMQTLAAELSRFLQTHNLPTALPKNIPYAQKHVRSLVYNLLCDGHVLSDELLFALLPASKPLPLLDNYTALYLAKFIERKFNLSPNGQFQTQDLMRFCHLLDSDVAIDVVADFTSRYLSERRGIKTQIVIAPDLVYVVTQSAPYCYNIEGETDWPWPIENLLHLAQRRSTRAFRFNNNKTNLVAWSQCVDGADRPPSNSIPMVEQALRIGFDVIEVDVLTTADNQVVLAHDNTLKNDRGDTLTLSTSTLEQAEQFPIGTYQGKDIFLPSLARVLSIVGDTRLLIDARFSAKDYESLRKCIEKAEYDPRNLIFCVYSEEQLTPLLAAFPDSVHLWKLYTQAWELDDIGLAQIARYGVDGIMFTYPYYNEDCTAELYRVRRAGLQALCFIHGIEWDHPDSVGLTSDLKKRRPDDFDASLKRMTAMGIEYVTTTAIHTPTFQELLNHN</sequence>
<dbReference type="Gene3D" id="3.20.20.190">
    <property type="entry name" value="Phosphatidylinositol (PI) phosphodiesterase"/>
    <property type="match status" value="1"/>
</dbReference>
<keyword evidence="3" id="KW-1185">Reference proteome</keyword>
<dbReference type="Proteomes" id="UP000275281">
    <property type="component" value="Unassembled WGS sequence"/>
</dbReference>
<proteinExistence type="predicted"/>
<organism evidence="2 3">
    <name type="scientific">Alteromonas sediminis</name>
    <dbReference type="NCBI Taxonomy" id="2259342"/>
    <lineage>
        <taxon>Bacteria</taxon>
        <taxon>Pseudomonadati</taxon>
        <taxon>Pseudomonadota</taxon>
        <taxon>Gammaproteobacteria</taxon>
        <taxon>Alteromonadales</taxon>
        <taxon>Alteromonadaceae</taxon>
        <taxon>Alteromonas/Salinimonas group</taxon>
        <taxon>Alteromonas</taxon>
    </lineage>
</organism>
<dbReference type="GO" id="GO:0008081">
    <property type="term" value="F:phosphoric diester hydrolase activity"/>
    <property type="evidence" value="ECO:0007669"/>
    <property type="project" value="InterPro"/>
</dbReference>
<evidence type="ECO:0000313" key="3">
    <source>
        <dbReference type="Proteomes" id="UP000275281"/>
    </source>
</evidence>
<dbReference type="PANTHER" id="PTHR46211:SF14">
    <property type="entry name" value="GLYCEROPHOSPHODIESTER PHOSPHODIESTERASE"/>
    <property type="match status" value="1"/>
</dbReference>
<feature type="domain" description="GP-PDE" evidence="1">
    <location>
        <begin position="348"/>
        <end position="611"/>
    </location>
</feature>
<dbReference type="RefSeq" id="WP_124027806.1">
    <property type="nucleotide sequence ID" value="NZ_JBHRSN010000006.1"/>
</dbReference>
<evidence type="ECO:0000313" key="2">
    <source>
        <dbReference type="EMBL" id="RPJ66448.1"/>
    </source>
</evidence>
<dbReference type="Pfam" id="PF03009">
    <property type="entry name" value="GDPD"/>
    <property type="match status" value="1"/>
</dbReference>